<dbReference type="Gene3D" id="1.10.150.50">
    <property type="entry name" value="Transcription Factor, Ets-1"/>
    <property type="match status" value="1"/>
</dbReference>
<sequence length="195" mass="22458">MDWHTWLSKSSGLDPGLVYEYSVLLSHNELEEDDIVHFDHEFLQSMGIAIAKHRLEILKLAKKERRRSHLPVAAFLAALRKAHKCLTRYFHEMARLESKAVVTMPRPAYGIGRWRVNDGMKGSRRLGMGKQERLLITDGIHGGAKAVHPRGSPLLRRISPQKEEKKDNFCTGKADAEEMSFLDFNMKKKAWRRLI</sequence>
<feature type="domain" description="SAM" evidence="1">
    <location>
        <begin position="20"/>
        <end position="59"/>
    </location>
</feature>
<evidence type="ECO:0000313" key="2">
    <source>
        <dbReference type="EMBL" id="KAG0479943.1"/>
    </source>
</evidence>
<dbReference type="SUPFAM" id="SSF47769">
    <property type="entry name" value="SAM/Pointed domain"/>
    <property type="match status" value="1"/>
</dbReference>
<evidence type="ECO:0000259" key="1">
    <source>
        <dbReference type="Pfam" id="PF07647"/>
    </source>
</evidence>
<gene>
    <name evidence="2" type="ORF">HPP92_010801</name>
</gene>
<accession>A0A835R4T3</accession>
<dbReference type="Pfam" id="PF07647">
    <property type="entry name" value="SAM_2"/>
    <property type="match status" value="1"/>
</dbReference>
<dbReference type="PANTHER" id="PTHR33915">
    <property type="entry name" value="OSJNBA0033G05.11 PROTEIN"/>
    <property type="match status" value="1"/>
</dbReference>
<comment type="caution">
    <text evidence="2">The sequence shown here is derived from an EMBL/GenBank/DDBJ whole genome shotgun (WGS) entry which is preliminary data.</text>
</comment>
<dbReference type="InterPro" id="IPR001660">
    <property type="entry name" value="SAM"/>
</dbReference>
<dbReference type="EMBL" id="JADCNL010000005">
    <property type="protein sequence ID" value="KAG0479943.1"/>
    <property type="molecule type" value="Genomic_DNA"/>
</dbReference>
<dbReference type="AlphaFoldDB" id="A0A835R4T3"/>
<evidence type="ECO:0000313" key="3">
    <source>
        <dbReference type="Proteomes" id="UP000636800"/>
    </source>
</evidence>
<proteinExistence type="predicted"/>
<dbReference type="Proteomes" id="UP000636800">
    <property type="component" value="Chromosome 5"/>
</dbReference>
<reference evidence="2 3" key="1">
    <citation type="journal article" date="2020" name="Nat. Food">
        <title>A phased Vanilla planifolia genome enables genetic improvement of flavour and production.</title>
        <authorList>
            <person name="Hasing T."/>
            <person name="Tang H."/>
            <person name="Brym M."/>
            <person name="Khazi F."/>
            <person name="Huang T."/>
            <person name="Chambers A.H."/>
        </authorList>
    </citation>
    <scope>NUCLEOTIDE SEQUENCE [LARGE SCALE GENOMIC DNA]</scope>
    <source>
        <tissue evidence="2">Leaf</tissue>
    </source>
</reference>
<organism evidence="2 3">
    <name type="scientific">Vanilla planifolia</name>
    <name type="common">Vanilla</name>
    <dbReference type="NCBI Taxonomy" id="51239"/>
    <lineage>
        <taxon>Eukaryota</taxon>
        <taxon>Viridiplantae</taxon>
        <taxon>Streptophyta</taxon>
        <taxon>Embryophyta</taxon>
        <taxon>Tracheophyta</taxon>
        <taxon>Spermatophyta</taxon>
        <taxon>Magnoliopsida</taxon>
        <taxon>Liliopsida</taxon>
        <taxon>Asparagales</taxon>
        <taxon>Orchidaceae</taxon>
        <taxon>Vanilloideae</taxon>
        <taxon>Vanilleae</taxon>
        <taxon>Vanilla</taxon>
    </lineage>
</organism>
<keyword evidence="3" id="KW-1185">Reference proteome</keyword>
<dbReference type="PANTHER" id="PTHR33915:SF1">
    <property type="entry name" value="OS04G0644100 PROTEIN"/>
    <property type="match status" value="1"/>
</dbReference>
<dbReference type="InterPro" id="IPR013761">
    <property type="entry name" value="SAM/pointed_sf"/>
</dbReference>
<protein>
    <recommendedName>
        <fullName evidence="1">SAM domain-containing protein</fullName>
    </recommendedName>
</protein>
<name>A0A835R4T3_VANPL</name>
<dbReference type="OrthoDB" id="937291at2759"/>